<accession>A0A8J8T708</accession>
<keyword evidence="1" id="KW-1133">Transmembrane helix</keyword>
<keyword evidence="1" id="KW-0812">Transmembrane</keyword>
<dbReference type="EMBL" id="RRYP01003180">
    <property type="protein sequence ID" value="TNV84065.1"/>
    <property type="molecule type" value="Genomic_DNA"/>
</dbReference>
<evidence type="ECO:0000313" key="2">
    <source>
        <dbReference type="EMBL" id="TNV84065.1"/>
    </source>
</evidence>
<protein>
    <recommendedName>
        <fullName evidence="4">Transmembrane protein</fullName>
    </recommendedName>
</protein>
<dbReference type="Proteomes" id="UP000785679">
    <property type="component" value="Unassembled WGS sequence"/>
</dbReference>
<reference evidence="2" key="1">
    <citation type="submission" date="2019-06" db="EMBL/GenBank/DDBJ databases">
        <authorList>
            <person name="Zheng W."/>
        </authorList>
    </citation>
    <scope>NUCLEOTIDE SEQUENCE</scope>
    <source>
        <strain evidence="2">QDHG01</strain>
    </source>
</reference>
<name>A0A8J8T708_HALGN</name>
<comment type="caution">
    <text evidence="2">The sequence shown here is derived from an EMBL/GenBank/DDBJ whole genome shotgun (WGS) entry which is preliminary data.</text>
</comment>
<sequence length="238" mass="27066">MSVQIPLQYTQVPEYINYTTTNRCDSINCTKHDECQSSFCLNNLCEKCNSSLMQLKCPDEQCFHSDQCITQLCQYGKCQLSQITQCFLANASEINRCEFQSCVRDSQCLEPFKCQNGLCQTSIINQTTVLVMPSQSEIIQIAPIIIMVCSIMGFVVTTCALFLIVRYLRNIQTQQRYIINTTDVSTVVGNQSRLQGNEIQMTEQKFIKEGQFAFPVIDQAKVMQSSDLMINQQTADFI</sequence>
<evidence type="ECO:0000313" key="3">
    <source>
        <dbReference type="Proteomes" id="UP000785679"/>
    </source>
</evidence>
<proteinExistence type="predicted"/>
<evidence type="ECO:0008006" key="4">
    <source>
        <dbReference type="Google" id="ProtNLM"/>
    </source>
</evidence>
<dbReference type="AlphaFoldDB" id="A0A8J8T708"/>
<gene>
    <name evidence="2" type="ORF">FGO68_gene13937</name>
</gene>
<keyword evidence="1" id="KW-0472">Membrane</keyword>
<feature type="transmembrane region" description="Helical" evidence="1">
    <location>
        <begin position="141"/>
        <end position="168"/>
    </location>
</feature>
<organism evidence="2 3">
    <name type="scientific">Halteria grandinella</name>
    <dbReference type="NCBI Taxonomy" id="5974"/>
    <lineage>
        <taxon>Eukaryota</taxon>
        <taxon>Sar</taxon>
        <taxon>Alveolata</taxon>
        <taxon>Ciliophora</taxon>
        <taxon>Intramacronucleata</taxon>
        <taxon>Spirotrichea</taxon>
        <taxon>Stichotrichia</taxon>
        <taxon>Sporadotrichida</taxon>
        <taxon>Halteriidae</taxon>
        <taxon>Halteria</taxon>
    </lineage>
</organism>
<evidence type="ECO:0000256" key="1">
    <source>
        <dbReference type="SAM" id="Phobius"/>
    </source>
</evidence>
<keyword evidence="3" id="KW-1185">Reference proteome</keyword>